<feature type="chain" id="PRO_5044957571" description="RxLR effector protein" evidence="5">
    <location>
        <begin position="21"/>
        <end position="91"/>
    </location>
</feature>
<comment type="caution">
    <text evidence="6">The sequence shown here is derived from an EMBL/GenBank/DDBJ whole genome shotgun (WGS) entry which is preliminary data.</text>
</comment>
<dbReference type="EMBL" id="NBNE01001040">
    <property type="protein sequence ID" value="OWZ15870.1"/>
    <property type="molecule type" value="Genomic_DNA"/>
</dbReference>
<keyword evidence="4 5" id="KW-0732">Signal</keyword>
<name>A0A225WG77_9STRA</name>
<comment type="domain">
    <text evidence="5">The RxLR-dEER motif acts to carry the protein into the host cell cytoplasm through binding to cell surface phosphatidylinositol-3-phosphate.</text>
</comment>
<dbReference type="InterPro" id="IPR031825">
    <property type="entry name" value="RXLR"/>
</dbReference>
<comment type="subcellular location">
    <subcellularLocation>
        <location evidence="1 5">Secreted</location>
    </subcellularLocation>
</comment>
<keyword evidence="3 5" id="KW-0964">Secreted</keyword>
<evidence type="ECO:0000256" key="1">
    <source>
        <dbReference type="ARBA" id="ARBA00004613"/>
    </source>
</evidence>
<sequence length="91" mass="10004">MQKHIIVVLAIVIFGVCTNANSALEQEHTSTTSSHLTRLTTTTRSLRTQAENIVNLSGFHGGTDNEERANAQTLSKLAVLKKRLEEFANLL</sequence>
<comment type="similarity">
    <text evidence="2 5">Belongs to the RxLR effector family.</text>
</comment>
<evidence type="ECO:0000256" key="4">
    <source>
        <dbReference type="ARBA" id="ARBA00022729"/>
    </source>
</evidence>
<reference evidence="7" key="1">
    <citation type="submission" date="2017-03" db="EMBL/GenBank/DDBJ databases">
        <title>Phytopthora megakarya and P. palmivora, two closely related causual agents of cacao black pod achieved similar genome size and gene model numbers by different mechanisms.</title>
        <authorList>
            <person name="Ali S."/>
            <person name="Shao J."/>
            <person name="Larry D.J."/>
            <person name="Kronmiller B."/>
            <person name="Shen D."/>
            <person name="Strem M.D."/>
            <person name="Melnick R.L."/>
            <person name="Guiltinan M.J."/>
            <person name="Tyler B.M."/>
            <person name="Meinhardt L.W."/>
            <person name="Bailey B.A."/>
        </authorList>
    </citation>
    <scope>NUCLEOTIDE SEQUENCE [LARGE SCALE GENOMIC DNA]</scope>
    <source>
        <strain evidence="7">zdho120</strain>
    </source>
</reference>
<accession>A0A225WG77</accession>
<dbReference type="Pfam" id="PF16810">
    <property type="entry name" value="RXLR"/>
    <property type="match status" value="1"/>
</dbReference>
<dbReference type="AlphaFoldDB" id="A0A225WG77"/>
<comment type="function">
    <text evidence="5">Effector that suppresses plant defense responses during pathogen infection.</text>
</comment>
<evidence type="ECO:0000313" key="6">
    <source>
        <dbReference type="EMBL" id="OWZ15870.1"/>
    </source>
</evidence>
<organism evidence="6 7">
    <name type="scientific">Phytophthora megakarya</name>
    <dbReference type="NCBI Taxonomy" id="4795"/>
    <lineage>
        <taxon>Eukaryota</taxon>
        <taxon>Sar</taxon>
        <taxon>Stramenopiles</taxon>
        <taxon>Oomycota</taxon>
        <taxon>Peronosporomycetes</taxon>
        <taxon>Peronosporales</taxon>
        <taxon>Peronosporaceae</taxon>
        <taxon>Phytophthora</taxon>
    </lineage>
</organism>
<proteinExistence type="inferred from homology"/>
<protein>
    <recommendedName>
        <fullName evidence="5">RxLR effector protein</fullName>
    </recommendedName>
</protein>
<gene>
    <name evidence="6" type="ORF">PHMEG_00010427</name>
</gene>
<evidence type="ECO:0000256" key="2">
    <source>
        <dbReference type="ARBA" id="ARBA00010400"/>
    </source>
</evidence>
<dbReference type="Proteomes" id="UP000198211">
    <property type="component" value="Unassembled WGS sequence"/>
</dbReference>
<evidence type="ECO:0000313" key="7">
    <source>
        <dbReference type="Proteomes" id="UP000198211"/>
    </source>
</evidence>
<evidence type="ECO:0000256" key="5">
    <source>
        <dbReference type="RuleBase" id="RU367124"/>
    </source>
</evidence>
<keyword evidence="7" id="KW-1185">Reference proteome</keyword>
<feature type="signal peptide" evidence="5">
    <location>
        <begin position="1"/>
        <end position="20"/>
    </location>
</feature>
<evidence type="ECO:0000256" key="3">
    <source>
        <dbReference type="ARBA" id="ARBA00022525"/>
    </source>
</evidence>